<gene>
    <name evidence="1" type="ORF">PYW08_012871</name>
</gene>
<evidence type="ECO:0000313" key="2">
    <source>
        <dbReference type="Proteomes" id="UP001231649"/>
    </source>
</evidence>
<sequence length="1317" mass="152826">MSDAMYDKGEGTSGIRGQLYETKLLSLIFYRAKHDDSVEEFQLASNIADIGAFDDICVRVKLKGIAKPLLVCMQAKHKEHSEQTPDIDIIKYFRSYLKIRERFESDNKDELFQGKFQETESYFVIYTSGKDIFGDDSVVGELASQLNNLIDTGGTAKQPYKHDADVKHLCEIFIKDQTISLAKKVADFISDEKNFQMMLTDELMLKYHVVLALKVFDISVTSGHRIAFRQDFFDTKEEYLSLFKDTLYKEVLKTQKIKLSVAKDLLSKFLSEPSDVTKLSKLIETVITYDNGQLEFVKTFTKLQTEFKQQLNQVDVSRSTVNKAIDLAAREMLSKGLKAPAAFGNKDLTLSGGDERRTRRIQHLTSVFVGLLAKSKSGNIVTVDNSVDSGFLLLNGGIAGAIGNLFVLDDDTKLMKITDNWQSLGDLARALYKNLTDEIQDLHELRFSFEVNKFPKLSFDCSAYEETLARDFLSRLLFYSKQADEHDVEQIIKDKIEEYQVDNPNYFQAKTDAMFLKYHDKIQKWWMQPKQAPYLTKNSDIFENAINNIIKDPLLSSVNMASMSKIKHVIEYTFTDDAVSSWNLLEHSGTIVVTENCTLTVVKVLQHLNNTDHVVLDLQYIVNLPMNERNVLCTELKNANTFNFLIFVFDKMQNSRDEIKTLENIAKVVHTKNKVFVTNSTSVETLQKYFQIADSPVHDETSLMEMSVDTQESILNTARVMFQGVEVSLDSIVDDKSKAYIKGDILNKIIHNNTVELGTLNVSKQYDDIKYLYFDRTIQKLGPTTTEPVKVKIKTLYDIKDDVVLVTAEPGMGKTTLLTRLSLETKKCHPKVWIVRINLLEYSRELNHWKENETDINTLETLKLMCDVILREKLGKENNVDITLEEQNGVVYLKRCTGDQWTEFELKIFLHFFNDGKMIFLFDGVDEICPYYMDVAIKCIQVINNHRQKHKIWVTSRSYSEIQKLLQEAFGNPYTIERMSLKQKYEYLKKIWEKNLVVSELDKSQLENVDDFLKFMEGVVYPHNYTLNPFEWSLHEVYTSAWKYFKNPKNLTERQKYIDFALEIIVKLKQQKGVLDIDREEFGDHTPLQLFLKANFLINNIKSVDKKSNKWNYDVNTLNLYQQYLETSLKTIRFGHKNEMDIYKPDIMNVYKKELADCILMHKQLAAYAIFNKDIETLFTEKELNEIKETIKRIEKGGEKTGLICGVANDIPIFIHMTFTEYFAVEYVCDLIRNENEQENLIKWIDFIFDVWTSTNFSNLNDVLHYKIKNDQILISKLNIYKEAVYKNNPLKYSLTMFTMALNLLKSDHRYQRRMNT</sequence>
<protein>
    <submittedName>
        <fullName evidence="1">Uncharacterized protein</fullName>
    </submittedName>
</protein>
<reference evidence="1" key="1">
    <citation type="submission" date="2023-03" db="EMBL/GenBank/DDBJ databases">
        <title>Chromosome-level genomes of two armyworms, Mythimna separata and Mythimna loreyi, provide insights into the biosynthesis and reception of sex pheromones.</title>
        <authorList>
            <person name="Zhao H."/>
        </authorList>
    </citation>
    <scope>NUCLEOTIDE SEQUENCE</scope>
    <source>
        <strain evidence="1">BeijingLab</strain>
    </source>
</reference>
<dbReference type="Proteomes" id="UP001231649">
    <property type="component" value="Chromosome 31"/>
</dbReference>
<dbReference type="EMBL" id="CM056807">
    <property type="protein sequence ID" value="KAJ8705825.1"/>
    <property type="molecule type" value="Genomic_DNA"/>
</dbReference>
<proteinExistence type="predicted"/>
<accession>A0ACC2Q1P7</accession>
<name>A0ACC2Q1P7_9NEOP</name>
<keyword evidence="2" id="KW-1185">Reference proteome</keyword>
<evidence type="ECO:0000313" key="1">
    <source>
        <dbReference type="EMBL" id="KAJ8705825.1"/>
    </source>
</evidence>
<comment type="caution">
    <text evidence="1">The sequence shown here is derived from an EMBL/GenBank/DDBJ whole genome shotgun (WGS) entry which is preliminary data.</text>
</comment>
<organism evidence="1 2">
    <name type="scientific">Mythimna loreyi</name>
    <dbReference type="NCBI Taxonomy" id="667449"/>
    <lineage>
        <taxon>Eukaryota</taxon>
        <taxon>Metazoa</taxon>
        <taxon>Ecdysozoa</taxon>
        <taxon>Arthropoda</taxon>
        <taxon>Hexapoda</taxon>
        <taxon>Insecta</taxon>
        <taxon>Pterygota</taxon>
        <taxon>Neoptera</taxon>
        <taxon>Endopterygota</taxon>
        <taxon>Lepidoptera</taxon>
        <taxon>Glossata</taxon>
        <taxon>Ditrysia</taxon>
        <taxon>Noctuoidea</taxon>
        <taxon>Noctuidae</taxon>
        <taxon>Noctuinae</taxon>
        <taxon>Hadenini</taxon>
        <taxon>Mythimna</taxon>
    </lineage>
</organism>